<comment type="caution">
    <text evidence="1">The sequence shown here is derived from an EMBL/GenBank/DDBJ whole genome shotgun (WGS) entry which is preliminary data.</text>
</comment>
<proteinExistence type="predicted"/>
<name>A0A918U8L4_9NEIS</name>
<accession>A0A918U8L4</accession>
<dbReference type="EMBL" id="BMYX01000005">
    <property type="protein sequence ID" value="GGY10573.1"/>
    <property type="molecule type" value="Genomic_DNA"/>
</dbReference>
<reference evidence="1" key="1">
    <citation type="journal article" date="2014" name="Int. J. Syst. Evol. Microbiol.">
        <title>Complete genome sequence of Corynebacterium casei LMG S-19264T (=DSM 44701T), isolated from a smear-ripened cheese.</title>
        <authorList>
            <consortium name="US DOE Joint Genome Institute (JGI-PGF)"/>
            <person name="Walter F."/>
            <person name="Albersmeier A."/>
            <person name="Kalinowski J."/>
            <person name="Ruckert C."/>
        </authorList>
    </citation>
    <scope>NUCLEOTIDE SEQUENCE</scope>
    <source>
        <strain evidence="1">KCTC 32182</strain>
    </source>
</reference>
<keyword evidence="2" id="KW-1185">Reference proteome</keyword>
<organism evidence="1 2">
    <name type="scientific">Paludibacterium paludis</name>
    <dbReference type="NCBI Taxonomy" id="1225769"/>
    <lineage>
        <taxon>Bacteria</taxon>
        <taxon>Pseudomonadati</taxon>
        <taxon>Pseudomonadota</taxon>
        <taxon>Betaproteobacteria</taxon>
        <taxon>Neisseriales</taxon>
        <taxon>Chromobacteriaceae</taxon>
        <taxon>Paludibacterium</taxon>
    </lineage>
</organism>
<reference evidence="1" key="2">
    <citation type="submission" date="2020-09" db="EMBL/GenBank/DDBJ databases">
        <authorList>
            <person name="Sun Q."/>
            <person name="Kim S."/>
        </authorList>
    </citation>
    <scope>NUCLEOTIDE SEQUENCE</scope>
    <source>
        <strain evidence="1">KCTC 32182</strain>
    </source>
</reference>
<gene>
    <name evidence="1" type="ORF">GCM10011289_11670</name>
</gene>
<dbReference type="RefSeq" id="WP_189532209.1">
    <property type="nucleotide sequence ID" value="NZ_BMYX01000005.1"/>
</dbReference>
<dbReference type="Proteomes" id="UP000645257">
    <property type="component" value="Unassembled WGS sequence"/>
</dbReference>
<dbReference type="AlphaFoldDB" id="A0A918U8L4"/>
<evidence type="ECO:0000313" key="1">
    <source>
        <dbReference type="EMBL" id="GGY10573.1"/>
    </source>
</evidence>
<sequence length="102" mass="11426">MNSSVDKMEFIGMALTQLQRLVDDLPPGERRTAMHWHLSQIMVACGESRQLLDRVSGSLHTMNEVLDGISRLLHHLDERPIQAHYLAGMIAMLRRQAGGAPP</sequence>
<protein>
    <submittedName>
        <fullName evidence="1">Uncharacterized protein</fullName>
    </submittedName>
</protein>
<evidence type="ECO:0000313" key="2">
    <source>
        <dbReference type="Proteomes" id="UP000645257"/>
    </source>
</evidence>